<dbReference type="InterPro" id="IPR005913">
    <property type="entry name" value="dTDP_dehydrorham_reduct"/>
</dbReference>
<evidence type="ECO:0000256" key="4">
    <source>
        <dbReference type="ARBA" id="ARBA00017099"/>
    </source>
</evidence>
<reference evidence="8 9" key="1">
    <citation type="submission" date="2021-11" db="EMBL/GenBank/DDBJ databases">
        <title>Aliifidinibius sp. nov., a new bacterium isolated from saline soil.</title>
        <authorList>
            <person name="Galisteo C."/>
            <person name="De La Haba R."/>
            <person name="Sanchez-Porro C."/>
            <person name="Ventosa A."/>
        </authorList>
    </citation>
    <scope>NUCLEOTIDE SEQUENCE [LARGE SCALE GENOMIC DNA]</scope>
    <source>
        <strain evidence="8 9">KACC 190600</strain>
    </source>
</reference>
<dbReference type="CDD" id="cd05254">
    <property type="entry name" value="dTDP_HR_like_SDR_e"/>
    <property type="match status" value="1"/>
</dbReference>
<feature type="domain" description="RmlD-like substrate binding" evidence="7">
    <location>
        <begin position="4"/>
        <end position="289"/>
    </location>
</feature>
<accession>A0ABT3PXQ6</accession>
<evidence type="ECO:0000313" key="8">
    <source>
        <dbReference type="EMBL" id="MCW9712632.1"/>
    </source>
</evidence>
<dbReference type="PANTHER" id="PTHR10491">
    <property type="entry name" value="DTDP-4-DEHYDRORHAMNOSE REDUCTASE"/>
    <property type="match status" value="1"/>
</dbReference>
<evidence type="ECO:0000256" key="5">
    <source>
        <dbReference type="ARBA" id="ARBA00048200"/>
    </source>
</evidence>
<dbReference type="Gene3D" id="3.40.50.720">
    <property type="entry name" value="NAD(P)-binding Rossmann-like Domain"/>
    <property type="match status" value="1"/>
</dbReference>
<dbReference type="GO" id="GO:0008831">
    <property type="term" value="F:dTDP-4-dehydrorhamnose reductase activity"/>
    <property type="evidence" value="ECO:0007669"/>
    <property type="project" value="UniProtKB-EC"/>
</dbReference>
<sequence length="295" mass="33581">MKDLILLGASGQLGQEWQQILDKEDFSQFNIAAYDSDQLDLTDKHKLAEVLQERNPDVVVNCAAYTKVDESEKHIKQAETVNVKAVAELARLSEELNFKLLHYSTDYIFPGGEEDKQRFPKGYTEDHPADPINKYGETKWKGEQAIRDNTDNYLIIRVSWLCGQFGSNFVKTMLKLGKERSTLQVVDDQWGSPTFTTNVVENCINLLYREVKGTYHLTSEGLITWYEFARAIFDKAGVEVKVEPVSSDQFETMADRPHYSKLCTDKIEAVPGSNVINWNQGLDNLLSQLDSLSRL</sequence>
<dbReference type="NCBIfam" id="TIGR01214">
    <property type="entry name" value="rmlD"/>
    <property type="match status" value="1"/>
</dbReference>
<evidence type="ECO:0000256" key="3">
    <source>
        <dbReference type="ARBA" id="ARBA00012929"/>
    </source>
</evidence>
<evidence type="ECO:0000256" key="6">
    <source>
        <dbReference type="RuleBase" id="RU364082"/>
    </source>
</evidence>
<comment type="catalytic activity">
    <reaction evidence="5">
        <text>dTDP-beta-L-rhamnose + NADP(+) = dTDP-4-dehydro-beta-L-rhamnose + NADPH + H(+)</text>
        <dbReference type="Rhea" id="RHEA:21796"/>
        <dbReference type="ChEBI" id="CHEBI:15378"/>
        <dbReference type="ChEBI" id="CHEBI:57510"/>
        <dbReference type="ChEBI" id="CHEBI:57783"/>
        <dbReference type="ChEBI" id="CHEBI:58349"/>
        <dbReference type="ChEBI" id="CHEBI:62830"/>
        <dbReference type="EC" id="1.1.1.133"/>
    </reaction>
</comment>
<protein>
    <recommendedName>
        <fullName evidence="4 6">dTDP-4-dehydrorhamnose reductase</fullName>
        <ecNumber evidence="3 6">1.1.1.133</ecNumber>
    </recommendedName>
</protein>
<dbReference type="SUPFAM" id="SSF51735">
    <property type="entry name" value="NAD(P)-binding Rossmann-fold domains"/>
    <property type="match status" value="1"/>
</dbReference>
<keyword evidence="9" id="KW-1185">Reference proteome</keyword>
<keyword evidence="6 8" id="KW-0560">Oxidoreductase</keyword>
<dbReference type="Pfam" id="PF04321">
    <property type="entry name" value="RmlD_sub_bind"/>
    <property type="match status" value="1"/>
</dbReference>
<comment type="caution">
    <text evidence="8">The sequence shown here is derived from an EMBL/GenBank/DDBJ whole genome shotgun (WGS) entry which is preliminary data.</text>
</comment>
<evidence type="ECO:0000256" key="1">
    <source>
        <dbReference type="ARBA" id="ARBA00004781"/>
    </source>
</evidence>
<comment type="pathway">
    <text evidence="1 6">Carbohydrate biosynthesis; dTDP-L-rhamnose biosynthesis.</text>
</comment>
<evidence type="ECO:0000313" key="9">
    <source>
        <dbReference type="Proteomes" id="UP001207337"/>
    </source>
</evidence>
<dbReference type="RefSeq" id="WP_265788734.1">
    <property type="nucleotide sequence ID" value="NZ_BAABRS010000001.1"/>
</dbReference>
<dbReference type="EC" id="1.1.1.133" evidence="3 6"/>
<name>A0ABT3PXQ6_9BACT</name>
<dbReference type="Proteomes" id="UP001207337">
    <property type="component" value="Unassembled WGS sequence"/>
</dbReference>
<dbReference type="InterPro" id="IPR036291">
    <property type="entry name" value="NAD(P)-bd_dom_sf"/>
</dbReference>
<comment type="similarity">
    <text evidence="2 6">Belongs to the dTDP-4-dehydrorhamnose reductase family.</text>
</comment>
<dbReference type="InterPro" id="IPR029903">
    <property type="entry name" value="RmlD-like-bd"/>
</dbReference>
<dbReference type="EMBL" id="JAJNDC010000001">
    <property type="protein sequence ID" value="MCW9712632.1"/>
    <property type="molecule type" value="Genomic_DNA"/>
</dbReference>
<proteinExistence type="inferred from homology"/>
<evidence type="ECO:0000256" key="2">
    <source>
        <dbReference type="ARBA" id="ARBA00010944"/>
    </source>
</evidence>
<comment type="function">
    <text evidence="6">Catalyzes the reduction of dTDP-6-deoxy-L-lyxo-4-hexulose to yield dTDP-L-rhamnose.</text>
</comment>
<evidence type="ECO:0000259" key="7">
    <source>
        <dbReference type="Pfam" id="PF04321"/>
    </source>
</evidence>
<dbReference type="PANTHER" id="PTHR10491:SF4">
    <property type="entry name" value="METHIONINE ADENOSYLTRANSFERASE 2 SUBUNIT BETA"/>
    <property type="match status" value="1"/>
</dbReference>
<keyword evidence="6" id="KW-0521">NADP</keyword>
<dbReference type="Gene3D" id="3.90.25.10">
    <property type="entry name" value="UDP-galactose 4-epimerase, domain 1"/>
    <property type="match status" value="1"/>
</dbReference>
<gene>
    <name evidence="8" type="primary">rfbD</name>
    <name evidence="8" type="ORF">LQ318_06925</name>
</gene>
<organism evidence="8 9">
    <name type="scientific">Fodinibius salicampi</name>
    <dbReference type="NCBI Taxonomy" id="1920655"/>
    <lineage>
        <taxon>Bacteria</taxon>
        <taxon>Pseudomonadati</taxon>
        <taxon>Balneolota</taxon>
        <taxon>Balneolia</taxon>
        <taxon>Balneolales</taxon>
        <taxon>Balneolaceae</taxon>
        <taxon>Fodinibius</taxon>
    </lineage>
</organism>